<dbReference type="RefSeq" id="WP_126799497.1">
    <property type="nucleotide sequence ID" value="NZ_PIPO01000005.1"/>
</dbReference>
<proteinExistence type="inferred from homology"/>
<comment type="similarity">
    <text evidence="1 4">Belongs to the D-isomer specific 2-hydroxyacid dehydrogenase family.</text>
</comment>
<dbReference type="SUPFAM" id="SSF51735">
    <property type="entry name" value="NAD(P)-binding Rossmann-fold domains"/>
    <property type="match status" value="1"/>
</dbReference>
<dbReference type="InterPro" id="IPR006139">
    <property type="entry name" value="D-isomer_2_OHA_DH_cat_dom"/>
</dbReference>
<dbReference type="PANTHER" id="PTHR43761">
    <property type="entry name" value="D-ISOMER SPECIFIC 2-HYDROXYACID DEHYDROGENASE FAMILY PROTEIN (AFU_ORTHOLOGUE AFUA_1G13630)"/>
    <property type="match status" value="1"/>
</dbReference>
<dbReference type="InterPro" id="IPR006140">
    <property type="entry name" value="D-isomer_DH_NAD-bd"/>
</dbReference>
<evidence type="ECO:0000313" key="8">
    <source>
        <dbReference type="Proteomes" id="UP000287823"/>
    </source>
</evidence>
<dbReference type="CDD" id="cd12162">
    <property type="entry name" value="2-Hacid_dh_4"/>
    <property type="match status" value="1"/>
</dbReference>
<dbReference type="PANTHER" id="PTHR43761:SF1">
    <property type="entry name" value="D-ISOMER SPECIFIC 2-HYDROXYACID DEHYDROGENASE CATALYTIC DOMAIN-CONTAINING PROTEIN-RELATED"/>
    <property type="match status" value="1"/>
</dbReference>
<dbReference type="InterPro" id="IPR036291">
    <property type="entry name" value="NAD(P)-bd_dom_sf"/>
</dbReference>
<keyword evidence="3" id="KW-0520">NAD</keyword>
<dbReference type="EC" id="1.1.1.29" evidence="7"/>
<evidence type="ECO:0000313" key="7">
    <source>
        <dbReference type="EMBL" id="RUO31116.1"/>
    </source>
</evidence>
<dbReference type="InterPro" id="IPR029753">
    <property type="entry name" value="D-isomer_DH_CS"/>
</dbReference>
<dbReference type="PROSITE" id="PS00670">
    <property type="entry name" value="D_2_HYDROXYACID_DH_2"/>
    <property type="match status" value="1"/>
</dbReference>
<evidence type="ECO:0000259" key="6">
    <source>
        <dbReference type="Pfam" id="PF02826"/>
    </source>
</evidence>
<gene>
    <name evidence="7" type="ORF">CWE14_11505</name>
</gene>
<dbReference type="AlphaFoldDB" id="A0A432WE20"/>
<dbReference type="GO" id="GO:0051287">
    <property type="term" value="F:NAD binding"/>
    <property type="evidence" value="ECO:0007669"/>
    <property type="project" value="InterPro"/>
</dbReference>
<dbReference type="Proteomes" id="UP000287823">
    <property type="component" value="Unassembled WGS sequence"/>
</dbReference>
<dbReference type="PROSITE" id="PS00671">
    <property type="entry name" value="D_2_HYDROXYACID_DH_3"/>
    <property type="match status" value="1"/>
</dbReference>
<evidence type="ECO:0000256" key="2">
    <source>
        <dbReference type="ARBA" id="ARBA00023002"/>
    </source>
</evidence>
<name>A0A432WE20_9GAMM</name>
<feature type="domain" description="D-isomer specific 2-hydroxyacid dehydrogenase NAD-binding" evidence="6">
    <location>
        <begin position="107"/>
        <end position="286"/>
    </location>
</feature>
<dbReference type="SUPFAM" id="SSF52283">
    <property type="entry name" value="Formate/glycerate dehydrogenase catalytic domain-like"/>
    <property type="match status" value="1"/>
</dbReference>
<comment type="caution">
    <text evidence="7">The sequence shown here is derived from an EMBL/GenBank/DDBJ whole genome shotgun (WGS) entry which is preliminary data.</text>
</comment>
<organism evidence="7 8">
    <name type="scientific">Aliidiomarina soli</name>
    <dbReference type="NCBI Taxonomy" id="1928574"/>
    <lineage>
        <taxon>Bacteria</taxon>
        <taxon>Pseudomonadati</taxon>
        <taxon>Pseudomonadota</taxon>
        <taxon>Gammaproteobacteria</taxon>
        <taxon>Alteromonadales</taxon>
        <taxon>Idiomarinaceae</taxon>
        <taxon>Aliidiomarina</taxon>
    </lineage>
</organism>
<dbReference type="Pfam" id="PF02826">
    <property type="entry name" value="2-Hacid_dh_C"/>
    <property type="match status" value="1"/>
</dbReference>
<keyword evidence="8" id="KW-1185">Reference proteome</keyword>
<dbReference type="EMBL" id="PIPO01000005">
    <property type="protein sequence ID" value="RUO31116.1"/>
    <property type="molecule type" value="Genomic_DNA"/>
</dbReference>
<dbReference type="Gene3D" id="3.40.50.720">
    <property type="entry name" value="NAD(P)-binding Rossmann-like Domain"/>
    <property type="match status" value="2"/>
</dbReference>
<evidence type="ECO:0000256" key="4">
    <source>
        <dbReference type="RuleBase" id="RU003719"/>
    </source>
</evidence>
<evidence type="ECO:0000256" key="3">
    <source>
        <dbReference type="ARBA" id="ARBA00023027"/>
    </source>
</evidence>
<dbReference type="InterPro" id="IPR050418">
    <property type="entry name" value="D-iso_2-hydroxyacid_DH_PdxB"/>
</dbReference>
<evidence type="ECO:0000256" key="1">
    <source>
        <dbReference type="ARBA" id="ARBA00005854"/>
    </source>
</evidence>
<keyword evidence="2 4" id="KW-0560">Oxidoreductase</keyword>
<feature type="domain" description="D-isomer specific 2-hydroxyacid dehydrogenase catalytic" evidence="5">
    <location>
        <begin position="17"/>
        <end position="307"/>
    </location>
</feature>
<evidence type="ECO:0000259" key="5">
    <source>
        <dbReference type="Pfam" id="PF00389"/>
    </source>
</evidence>
<dbReference type="Pfam" id="PF00389">
    <property type="entry name" value="2-Hacid_dh"/>
    <property type="match status" value="1"/>
</dbReference>
<dbReference type="GO" id="GO:0008465">
    <property type="term" value="F:hydroxypyruvate reductase (NADH) activity"/>
    <property type="evidence" value="ECO:0007669"/>
    <property type="project" value="UniProtKB-EC"/>
</dbReference>
<reference evidence="7 8" key="1">
    <citation type="journal article" date="2011" name="Front. Microbiol.">
        <title>Genomic signatures of strain selection and enhancement in Bacillus atrophaeus var. globigii, a historical biowarfare simulant.</title>
        <authorList>
            <person name="Gibbons H.S."/>
            <person name="Broomall S.M."/>
            <person name="McNew L.A."/>
            <person name="Daligault H."/>
            <person name="Chapman C."/>
            <person name="Bruce D."/>
            <person name="Karavis M."/>
            <person name="Krepps M."/>
            <person name="McGregor P.A."/>
            <person name="Hong C."/>
            <person name="Park K.H."/>
            <person name="Akmal A."/>
            <person name="Feldman A."/>
            <person name="Lin J.S."/>
            <person name="Chang W.E."/>
            <person name="Higgs B.W."/>
            <person name="Demirev P."/>
            <person name="Lindquist J."/>
            <person name="Liem A."/>
            <person name="Fochler E."/>
            <person name="Read T.D."/>
            <person name="Tapia R."/>
            <person name="Johnson S."/>
            <person name="Bishop-Lilly K.A."/>
            <person name="Detter C."/>
            <person name="Han C."/>
            <person name="Sozhamannan S."/>
            <person name="Rosenzweig C.N."/>
            <person name="Skowronski E.W."/>
        </authorList>
    </citation>
    <scope>NUCLEOTIDE SEQUENCE [LARGE SCALE GENOMIC DNA]</scope>
    <source>
        <strain evidence="7 8">Y4G10-17</strain>
    </source>
</reference>
<sequence>MKGVILDAASLGTDVDFSSLEQQLTELVTWPATTPDDAAARIADAEVVITNKVQLTRELLQQAPKLRLICVLATGTNNIDLDAADELGIAVRNVAAYGTASVAQHTLMMMLGLATHQPQYQSAVAAGEWQTAKMFCLMDYPVMQLQGKTLVIVGHGELGQAVARLAEAFGMQIEVAARPGSSDDPRPTLDDLLPQADVISFHCPLTDATRDLLNKQRFARCKPSLLVLNAARGGIVNEKDAIDALRNGQIGGLAVDVLSEEPPRHGNPLLDAMNERLNLIVTPHSAWLAPEARQRIVELTATNIAEFN</sequence>
<protein>
    <submittedName>
        <fullName evidence="7">Glycerate dehydrogenase</fullName>
        <ecNumber evidence="7">1.1.1.29</ecNumber>
    </submittedName>
</protein>
<accession>A0A432WE20</accession>